<reference evidence="10" key="1">
    <citation type="submission" date="2023-03" db="EMBL/GenBank/DDBJ databases">
        <authorList>
            <person name="Steffen K."/>
            <person name="Cardenas P."/>
        </authorList>
    </citation>
    <scope>NUCLEOTIDE SEQUENCE</scope>
</reference>
<dbReference type="PANTHER" id="PTHR12369:SF11">
    <property type="entry name" value="HEXOSYLTRANSFERASE"/>
    <property type="match status" value="1"/>
</dbReference>
<gene>
    <name evidence="10" type="ORF">GBAR_LOCUS18370</name>
</gene>
<dbReference type="AlphaFoldDB" id="A0AA35WXL3"/>
<proteinExistence type="inferred from homology"/>
<evidence type="ECO:0000256" key="6">
    <source>
        <dbReference type="ARBA" id="ARBA00022989"/>
    </source>
</evidence>
<keyword evidence="11" id="KW-1185">Reference proteome</keyword>
<dbReference type="PANTHER" id="PTHR12369">
    <property type="entry name" value="CHONDROITIN SYNTHASE"/>
    <property type="match status" value="1"/>
</dbReference>
<evidence type="ECO:0000313" key="11">
    <source>
        <dbReference type="Proteomes" id="UP001174909"/>
    </source>
</evidence>
<dbReference type="EC" id="2.4.1.-" evidence="9"/>
<name>A0AA35WXL3_GEOBA</name>
<evidence type="ECO:0000256" key="7">
    <source>
        <dbReference type="ARBA" id="ARBA00023034"/>
    </source>
</evidence>
<keyword evidence="8" id="KW-0472">Membrane</keyword>
<evidence type="ECO:0000256" key="8">
    <source>
        <dbReference type="ARBA" id="ARBA00023136"/>
    </source>
</evidence>
<accession>A0AA35WXL3</accession>
<dbReference type="InterPro" id="IPR008428">
    <property type="entry name" value="Chond_GalNAc"/>
</dbReference>
<comment type="subcellular location">
    <subcellularLocation>
        <location evidence="1 9">Golgi apparatus</location>
        <location evidence="1 9">Golgi stack membrane</location>
        <topology evidence="1 9">Single-pass type II membrane protein</topology>
    </subcellularLocation>
</comment>
<dbReference type="InterPro" id="IPR051227">
    <property type="entry name" value="CS_glycosyltransferase"/>
</dbReference>
<dbReference type="Proteomes" id="UP001174909">
    <property type="component" value="Unassembled WGS sequence"/>
</dbReference>
<keyword evidence="7 9" id="KW-0333">Golgi apparatus</keyword>
<evidence type="ECO:0000256" key="4">
    <source>
        <dbReference type="ARBA" id="ARBA00022692"/>
    </source>
</evidence>
<feature type="non-terminal residue" evidence="10">
    <location>
        <position position="361"/>
    </location>
</feature>
<dbReference type="InterPro" id="IPR029044">
    <property type="entry name" value="Nucleotide-diphossugar_trans"/>
</dbReference>
<keyword evidence="6" id="KW-1133">Transmembrane helix</keyword>
<comment type="caution">
    <text evidence="10">The sequence shown here is derived from an EMBL/GenBank/DDBJ whole genome shotgun (WGS) entry which is preliminary data.</text>
</comment>
<dbReference type="EMBL" id="CASHTH010002604">
    <property type="protein sequence ID" value="CAI8032501.1"/>
    <property type="molecule type" value="Genomic_DNA"/>
</dbReference>
<sequence length="361" mass="41487">MSYPWSRLNTVPRWTLAFVAGILIGWTTYAVNTRLYREPEIEMMPLPRTIPSFARSVNVYAGNLSHTHHSEPHVPPKYYAKDKFDLQSWQYFTPLAVFDDSTVSMVHWRHADHNADAGIKTALEHATQLVSRELGKSVRMKDLTGGYVRYNPTRGYEYIVDASYVDTCLNCVAKPFSRRVSFVQVPSDPIALPDIAASNRVVNVVVPISNVNNRFLEFMGNFETDFLKHKDAVHLVLVVYQEDTSELEKTIDHYRSRHKSARISLIHGEGTFSRGRALHHGISSLGNDDLVFICDVDITIERSFMDRCRRNTIQGQRVFYPVVFKLYDPRHSHTKNPKSGKPPINRQSGHWFYYSYGMLCI</sequence>
<dbReference type="Pfam" id="PF05679">
    <property type="entry name" value="CHGN"/>
    <property type="match status" value="1"/>
</dbReference>
<evidence type="ECO:0000313" key="10">
    <source>
        <dbReference type="EMBL" id="CAI8032501.1"/>
    </source>
</evidence>
<keyword evidence="4" id="KW-0812">Transmembrane</keyword>
<evidence type="ECO:0000256" key="1">
    <source>
        <dbReference type="ARBA" id="ARBA00004447"/>
    </source>
</evidence>
<evidence type="ECO:0000256" key="5">
    <source>
        <dbReference type="ARBA" id="ARBA00022968"/>
    </source>
</evidence>
<evidence type="ECO:0000256" key="9">
    <source>
        <dbReference type="RuleBase" id="RU364016"/>
    </source>
</evidence>
<dbReference type="GO" id="GO:0008376">
    <property type="term" value="F:acetylgalactosaminyltransferase activity"/>
    <property type="evidence" value="ECO:0007669"/>
    <property type="project" value="InterPro"/>
</dbReference>
<comment type="similarity">
    <text evidence="2 9">Belongs to the chondroitin N-acetylgalactosaminyltransferase family.</text>
</comment>
<protein>
    <recommendedName>
        <fullName evidence="9">Hexosyltransferase</fullName>
        <ecNumber evidence="9">2.4.1.-</ecNumber>
    </recommendedName>
</protein>
<dbReference type="SUPFAM" id="SSF53448">
    <property type="entry name" value="Nucleotide-diphospho-sugar transferases"/>
    <property type="match status" value="1"/>
</dbReference>
<keyword evidence="5 9" id="KW-0735">Signal-anchor</keyword>
<keyword evidence="3 9" id="KW-0808">Transferase</keyword>
<evidence type="ECO:0000256" key="3">
    <source>
        <dbReference type="ARBA" id="ARBA00022679"/>
    </source>
</evidence>
<evidence type="ECO:0000256" key="2">
    <source>
        <dbReference type="ARBA" id="ARBA00009239"/>
    </source>
</evidence>
<organism evidence="10 11">
    <name type="scientific">Geodia barretti</name>
    <name type="common">Barrett's horny sponge</name>
    <dbReference type="NCBI Taxonomy" id="519541"/>
    <lineage>
        <taxon>Eukaryota</taxon>
        <taxon>Metazoa</taxon>
        <taxon>Porifera</taxon>
        <taxon>Demospongiae</taxon>
        <taxon>Heteroscleromorpha</taxon>
        <taxon>Tetractinellida</taxon>
        <taxon>Astrophorina</taxon>
        <taxon>Geodiidae</taxon>
        <taxon>Geodia</taxon>
    </lineage>
</organism>
<dbReference type="GO" id="GO:0032580">
    <property type="term" value="C:Golgi cisterna membrane"/>
    <property type="evidence" value="ECO:0007669"/>
    <property type="project" value="UniProtKB-SubCell"/>
</dbReference>
<dbReference type="Gene3D" id="3.90.550.10">
    <property type="entry name" value="Spore Coat Polysaccharide Biosynthesis Protein SpsA, Chain A"/>
    <property type="match status" value="1"/>
</dbReference>